<accession>A0A2K8YTI7</accession>
<dbReference type="EMBL" id="CP025096">
    <property type="protein sequence ID" value="AUD00927.1"/>
    <property type="molecule type" value="Genomic_DNA"/>
</dbReference>
<organism evidence="1 2">
    <name type="scientific">Spirosoma pollinicola</name>
    <dbReference type="NCBI Taxonomy" id="2057025"/>
    <lineage>
        <taxon>Bacteria</taxon>
        <taxon>Pseudomonadati</taxon>
        <taxon>Bacteroidota</taxon>
        <taxon>Cytophagia</taxon>
        <taxon>Cytophagales</taxon>
        <taxon>Cytophagaceae</taxon>
        <taxon>Spirosoma</taxon>
    </lineage>
</organism>
<keyword evidence="2" id="KW-1185">Reference proteome</keyword>
<evidence type="ECO:0008006" key="3">
    <source>
        <dbReference type="Google" id="ProtNLM"/>
    </source>
</evidence>
<evidence type="ECO:0000313" key="2">
    <source>
        <dbReference type="Proteomes" id="UP000232883"/>
    </source>
</evidence>
<name>A0A2K8YTI7_9BACT</name>
<proteinExistence type="predicted"/>
<dbReference type="RefSeq" id="WP_100986350.1">
    <property type="nucleotide sequence ID" value="NZ_CP025096.1"/>
</dbReference>
<protein>
    <recommendedName>
        <fullName evidence="3">Prophage tail endopeptidase domain-containing protein</fullName>
    </recommendedName>
</protein>
<sequence>MAPLVLRKPDGTQLPLLSLTALRGLSDGEQRVDLLTGDTLTLELDSTAVLDIGIGDTLPIFGQLYTINTLPSETKHGEHQFSYTVVLEGPQYHLIRVMFFDTDVLGNALSSTFSLTGNLAFFAQVLFANMVRVFSGAWGLGSVTVPGESTQTGVPGQPVDGTLTAVKTLSFENENCLTVLQRLCDEYGTEFSIEYRPNDAPNRILSIGPAGSIKSDVYQYGQGNGLYELTRRPVDKTPFFTRAYVFGGSKNLPAGYRNFATRLQLPNANPSPTASPWDSYVDDSAAIAQYGLIEGTVVFEDIYPTFSGTVAEVVDSLAFTSLGIGFDPFEVDHVVIDSAGNPKPVFKYQIPGVKPKVSFLTGQLAGYSFYLIKYFTNNFILQLEAYTDENGLVFPATDPASPFKISVGDTYTLIDLLMPDSYVTAAEEKLLAAGQAWLAENGAPSIEYALTIDELYLKGKANDFGPVPLDNPPNFFTVGDAIRLVDTDLNIDRLARITAFTRDVLMPYKYTLTLGDIRKVNRVQRVLSQQAKIKTLISTGGLNDPTAPASSPASLPQDVAKSIADQIRPIAHAMTYTLTATALPTGFMNLAHNNPVRHQLLVDIYQGTPGQGTLDVQTLIGRISGIGRKKPFLPG</sequence>
<gene>
    <name evidence="1" type="ORF">CWM47_03315</name>
</gene>
<evidence type="ECO:0000313" key="1">
    <source>
        <dbReference type="EMBL" id="AUD00927.1"/>
    </source>
</evidence>
<dbReference type="KEGG" id="spir:CWM47_03315"/>
<dbReference type="OrthoDB" id="1031347at2"/>
<reference evidence="1 2" key="1">
    <citation type="submission" date="2017-11" db="EMBL/GenBank/DDBJ databases">
        <title>Taxonomic description and genome sequences of Spirosoma HA7 sp. nov., isolated from pollen microhabitat of Corylus avellana.</title>
        <authorList>
            <person name="Ambika Manirajan B."/>
            <person name="Suarez C."/>
            <person name="Ratering S."/>
            <person name="Geissler-Plaum R."/>
            <person name="Cardinale M."/>
            <person name="Sylvia S."/>
        </authorList>
    </citation>
    <scope>NUCLEOTIDE SEQUENCE [LARGE SCALE GENOMIC DNA]</scope>
    <source>
        <strain evidence="1 2">HA7</strain>
    </source>
</reference>
<dbReference type="Proteomes" id="UP000232883">
    <property type="component" value="Chromosome"/>
</dbReference>
<dbReference type="AlphaFoldDB" id="A0A2K8YTI7"/>